<keyword evidence="3" id="KW-1185">Reference proteome</keyword>
<dbReference type="EMBL" id="CAXKWB010004369">
    <property type="protein sequence ID" value="CAL4073571.1"/>
    <property type="molecule type" value="Genomic_DNA"/>
</dbReference>
<organism evidence="2 3">
    <name type="scientific">Meganyctiphanes norvegica</name>
    <name type="common">Northern krill</name>
    <name type="synonym">Thysanopoda norvegica</name>
    <dbReference type="NCBI Taxonomy" id="48144"/>
    <lineage>
        <taxon>Eukaryota</taxon>
        <taxon>Metazoa</taxon>
        <taxon>Ecdysozoa</taxon>
        <taxon>Arthropoda</taxon>
        <taxon>Crustacea</taxon>
        <taxon>Multicrustacea</taxon>
        <taxon>Malacostraca</taxon>
        <taxon>Eumalacostraca</taxon>
        <taxon>Eucarida</taxon>
        <taxon>Euphausiacea</taxon>
        <taxon>Euphausiidae</taxon>
        <taxon>Meganyctiphanes</taxon>
    </lineage>
</organism>
<dbReference type="SMART" id="SM00034">
    <property type="entry name" value="CLECT"/>
    <property type="match status" value="1"/>
</dbReference>
<dbReference type="CDD" id="cd00037">
    <property type="entry name" value="CLECT"/>
    <property type="match status" value="1"/>
</dbReference>
<dbReference type="PROSITE" id="PS50041">
    <property type="entry name" value="C_TYPE_LECTIN_2"/>
    <property type="match status" value="1"/>
</dbReference>
<name>A0AAV2QAS7_MEGNR</name>
<reference evidence="2 3" key="1">
    <citation type="submission" date="2024-05" db="EMBL/GenBank/DDBJ databases">
        <authorList>
            <person name="Wallberg A."/>
        </authorList>
    </citation>
    <scope>NUCLEOTIDE SEQUENCE [LARGE SCALE GENOMIC DNA]</scope>
</reference>
<dbReference type="InterPro" id="IPR001304">
    <property type="entry name" value="C-type_lectin-like"/>
</dbReference>
<feature type="non-terminal residue" evidence="2">
    <location>
        <position position="120"/>
    </location>
</feature>
<evidence type="ECO:0000313" key="2">
    <source>
        <dbReference type="EMBL" id="CAL4073571.1"/>
    </source>
</evidence>
<comment type="caution">
    <text evidence="2">The sequence shown here is derived from an EMBL/GenBank/DDBJ whole genome shotgun (WGS) entry which is preliminary data.</text>
</comment>
<proteinExistence type="predicted"/>
<dbReference type="InterPro" id="IPR016186">
    <property type="entry name" value="C-type_lectin-like/link_sf"/>
</dbReference>
<gene>
    <name evidence="2" type="ORF">MNOR_LOCUS9165</name>
</gene>
<evidence type="ECO:0000259" key="1">
    <source>
        <dbReference type="PROSITE" id="PS50041"/>
    </source>
</evidence>
<dbReference type="AlphaFoldDB" id="A0AAV2QAS7"/>
<evidence type="ECO:0000313" key="3">
    <source>
        <dbReference type="Proteomes" id="UP001497623"/>
    </source>
</evidence>
<dbReference type="SUPFAM" id="SSF56436">
    <property type="entry name" value="C-type lectin-like"/>
    <property type="match status" value="1"/>
</dbReference>
<feature type="domain" description="C-type lectin" evidence="1">
    <location>
        <begin position="11"/>
        <end position="120"/>
    </location>
</feature>
<protein>
    <recommendedName>
        <fullName evidence="1">C-type lectin domain-containing protein</fullName>
    </recommendedName>
</protein>
<dbReference type="InterPro" id="IPR016187">
    <property type="entry name" value="CTDL_fold"/>
</dbReference>
<dbReference type="Proteomes" id="UP001497623">
    <property type="component" value="Unassembled WGS sequence"/>
</dbReference>
<sequence>VCPPRPGLTQSDNYCFHTDDTNRTQSEAEAYCTGYNSTLPYPTTSLKEWWSAILQVIPTGRLGPWSGATLQSDGEWRWPDGSSVQEDAWYPGWDKPGNCSEIGDVSGLLFNTPCSDYRKV</sequence>
<dbReference type="Gene3D" id="3.10.100.10">
    <property type="entry name" value="Mannose-Binding Protein A, subunit A"/>
    <property type="match status" value="1"/>
</dbReference>
<feature type="non-terminal residue" evidence="2">
    <location>
        <position position="1"/>
    </location>
</feature>
<dbReference type="Pfam" id="PF00059">
    <property type="entry name" value="Lectin_C"/>
    <property type="match status" value="1"/>
</dbReference>
<accession>A0AAV2QAS7</accession>